<protein>
    <submittedName>
        <fullName evidence="2">Uncharacterized protein</fullName>
    </submittedName>
</protein>
<reference evidence="2" key="1">
    <citation type="submission" date="2021-02" db="EMBL/GenBank/DDBJ databases">
        <authorList>
            <person name="Dougan E. K."/>
            <person name="Rhodes N."/>
            <person name="Thang M."/>
            <person name="Chan C."/>
        </authorList>
    </citation>
    <scope>NUCLEOTIDE SEQUENCE</scope>
</reference>
<feature type="compositionally biased region" description="Low complexity" evidence="1">
    <location>
        <begin position="8"/>
        <end position="22"/>
    </location>
</feature>
<evidence type="ECO:0000313" key="2">
    <source>
        <dbReference type="EMBL" id="CAE8616389.1"/>
    </source>
</evidence>
<evidence type="ECO:0000256" key="1">
    <source>
        <dbReference type="SAM" id="MobiDB-lite"/>
    </source>
</evidence>
<keyword evidence="3" id="KW-1185">Reference proteome</keyword>
<dbReference type="AlphaFoldDB" id="A0A813FPX2"/>
<dbReference type="EMBL" id="CAJNNV010025864">
    <property type="protein sequence ID" value="CAE8616389.1"/>
    <property type="molecule type" value="Genomic_DNA"/>
</dbReference>
<gene>
    <name evidence="2" type="ORF">PGLA1383_LOCUS34087</name>
</gene>
<dbReference type="Proteomes" id="UP000654075">
    <property type="component" value="Unassembled WGS sequence"/>
</dbReference>
<feature type="region of interest" description="Disordered" evidence="1">
    <location>
        <begin position="99"/>
        <end position="124"/>
    </location>
</feature>
<accession>A0A813FPX2</accession>
<feature type="compositionally biased region" description="Polar residues" evidence="1">
    <location>
        <begin position="102"/>
        <end position="124"/>
    </location>
</feature>
<evidence type="ECO:0000313" key="3">
    <source>
        <dbReference type="Proteomes" id="UP000654075"/>
    </source>
</evidence>
<organism evidence="2 3">
    <name type="scientific">Polarella glacialis</name>
    <name type="common">Dinoflagellate</name>
    <dbReference type="NCBI Taxonomy" id="89957"/>
    <lineage>
        <taxon>Eukaryota</taxon>
        <taxon>Sar</taxon>
        <taxon>Alveolata</taxon>
        <taxon>Dinophyceae</taxon>
        <taxon>Suessiales</taxon>
        <taxon>Suessiaceae</taxon>
        <taxon>Polarella</taxon>
    </lineage>
</organism>
<name>A0A813FPX2_POLGL</name>
<sequence length="124" mass="13465">MDDQMQDAAPTAPVSVPPAQSAPGKVDLIAAVMAARAKIATKVALGLDPQSSSTASIYRGRDDLPILQTFTAKEGDVSVEPCQKKYKEDNQEGWLEAEREQAMQSTFEGHSQTFTNSTRKLNRP</sequence>
<comment type="caution">
    <text evidence="2">The sequence shown here is derived from an EMBL/GenBank/DDBJ whole genome shotgun (WGS) entry which is preliminary data.</text>
</comment>
<feature type="region of interest" description="Disordered" evidence="1">
    <location>
        <begin position="1"/>
        <end position="22"/>
    </location>
</feature>
<proteinExistence type="predicted"/>